<evidence type="ECO:0000256" key="9">
    <source>
        <dbReference type="ARBA" id="ARBA00023136"/>
    </source>
</evidence>
<keyword evidence="9 11" id="KW-0472">Membrane</keyword>
<dbReference type="PANTHER" id="PTHR13462">
    <property type="entry name" value="CALCIUM UNIPORTER PROTEIN, MITOCHONDRIAL"/>
    <property type="match status" value="1"/>
</dbReference>
<keyword evidence="14" id="KW-1185">Reference proteome</keyword>
<reference evidence="13" key="1">
    <citation type="submission" date="2020-09" db="EMBL/GenBank/DDBJ databases">
        <title>Genome-Enabled Discovery of Anthraquinone Biosynthesis in Senna tora.</title>
        <authorList>
            <person name="Kang S.-H."/>
            <person name="Pandey R.P."/>
            <person name="Lee C.-M."/>
            <person name="Sim J.-S."/>
            <person name="Jeong J.-T."/>
            <person name="Choi B.-S."/>
            <person name="Jung M."/>
            <person name="Ginzburg D."/>
            <person name="Zhao K."/>
            <person name="Won S.Y."/>
            <person name="Oh T.-J."/>
            <person name="Yu Y."/>
            <person name="Kim N.-H."/>
            <person name="Lee O.R."/>
            <person name="Lee T.-H."/>
            <person name="Bashyal P."/>
            <person name="Kim T.-S."/>
            <person name="Lee W.-H."/>
            <person name="Kawkins C."/>
            <person name="Kim C.-K."/>
            <person name="Kim J.S."/>
            <person name="Ahn B.O."/>
            <person name="Rhee S.Y."/>
            <person name="Sohng J.K."/>
        </authorList>
    </citation>
    <scope>NUCLEOTIDE SEQUENCE</scope>
    <source>
        <tissue evidence="13">Leaf</tissue>
    </source>
</reference>
<dbReference type="InterPro" id="IPR006769">
    <property type="entry name" value="MCU_C"/>
</dbReference>
<dbReference type="GO" id="GO:1990246">
    <property type="term" value="C:uniplex complex"/>
    <property type="evidence" value="ECO:0007669"/>
    <property type="project" value="TreeGrafter"/>
</dbReference>
<protein>
    <submittedName>
        <fullName evidence="13">Calcium uniporter protein 2, mitochondrial-like</fullName>
    </submittedName>
</protein>
<evidence type="ECO:0000256" key="3">
    <source>
        <dbReference type="ARBA" id="ARBA00022448"/>
    </source>
</evidence>
<evidence type="ECO:0000256" key="5">
    <source>
        <dbReference type="ARBA" id="ARBA00022692"/>
    </source>
</evidence>
<evidence type="ECO:0000256" key="7">
    <source>
        <dbReference type="ARBA" id="ARBA00022989"/>
    </source>
</evidence>
<gene>
    <name evidence="13" type="ORF">G2W53_019976</name>
</gene>
<proteinExistence type="inferred from homology"/>
<evidence type="ECO:0000256" key="8">
    <source>
        <dbReference type="ARBA" id="ARBA00023065"/>
    </source>
</evidence>
<dbReference type="EMBL" id="JAAIUW010000006">
    <property type="protein sequence ID" value="KAF7828812.1"/>
    <property type="molecule type" value="Genomic_DNA"/>
</dbReference>
<organism evidence="13 14">
    <name type="scientific">Senna tora</name>
    <dbReference type="NCBI Taxonomy" id="362788"/>
    <lineage>
        <taxon>Eukaryota</taxon>
        <taxon>Viridiplantae</taxon>
        <taxon>Streptophyta</taxon>
        <taxon>Embryophyta</taxon>
        <taxon>Tracheophyta</taxon>
        <taxon>Spermatophyta</taxon>
        <taxon>Magnoliopsida</taxon>
        <taxon>eudicotyledons</taxon>
        <taxon>Gunneridae</taxon>
        <taxon>Pentapetalae</taxon>
        <taxon>rosids</taxon>
        <taxon>fabids</taxon>
        <taxon>Fabales</taxon>
        <taxon>Fabaceae</taxon>
        <taxon>Caesalpinioideae</taxon>
        <taxon>Cassia clade</taxon>
        <taxon>Senna</taxon>
    </lineage>
</organism>
<dbReference type="Proteomes" id="UP000634136">
    <property type="component" value="Unassembled WGS sequence"/>
</dbReference>
<evidence type="ECO:0000313" key="13">
    <source>
        <dbReference type="EMBL" id="KAF7828812.1"/>
    </source>
</evidence>
<evidence type="ECO:0000256" key="2">
    <source>
        <dbReference type="ARBA" id="ARBA00005653"/>
    </source>
</evidence>
<accession>A0A834TV99</accession>
<evidence type="ECO:0000256" key="4">
    <source>
        <dbReference type="ARBA" id="ARBA00022568"/>
    </source>
</evidence>
<evidence type="ECO:0000256" key="6">
    <source>
        <dbReference type="ARBA" id="ARBA00022837"/>
    </source>
</evidence>
<sequence length="336" mass="38223">MAFKKIFAQRFPNITKISSQTLTNCRISSSSVHVRIPSSTAAPDIAPDPGDNAIFRRFLHRGAGSVPPFSPKLGESLVHKLKEMDIVKNRLRFDGLPPPLDKSDSTEAVNAEDARKLLKVAQLELVKSRLREIRNTCILYSEFHRICEGICSDPDQATQIAKMLDDSATVVRLGDVVFLRPEQVAKAIQNLFPVVGVNEAQTAMREELEEMEKEKAVIDGKADRLVRRELWGGLGFMVLQTAAFMRLTFWELSWDVMEPICFFVTSTYFMAGFTFFLRTSTEPTFEGYYKSRFIAKQKRLMKRRNFDIARYNELRAACPPDSSSFPSLLFQKSYPQ</sequence>
<dbReference type="GO" id="GO:0051560">
    <property type="term" value="P:mitochondrial calcium ion homeostasis"/>
    <property type="evidence" value="ECO:0007669"/>
    <property type="project" value="InterPro"/>
</dbReference>
<keyword evidence="3" id="KW-0813">Transport</keyword>
<evidence type="ECO:0000256" key="10">
    <source>
        <dbReference type="SAM" id="Coils"/>
    </source>
</evidence>
<keyword evidence="5 11" id="KW-0812">Transmembrane</keyword>
<keyword evidence="4" id="KW-0109">Calcium transport</keyword>
<dbReference type="InterPro" id="IPR039055">
    <property type="entry name" value="MCU_fam"/>
</dbReference>
<keyword evidence="6" id="KW-0106">Calcium</keyword>
<dbReference type="GO" id="GO:0036444">
    <property type="term" value="P:calcium import into the mitochondrion"/>
    <property type="evidence" value="ECO:0007669"/>
    <property type="project" value="TreeGrafter"/>
</dbReference>
<comment type="subcellular location">
    <subcellularLocation>
        <location evidence="1">Membrane</location>
        <topology evidence="1">Multi-pass membrane protein</topology>
    </subcellularLocation>
</comment>
<dbReference type="Pfam" id="PF04678">
    <property type="entry name" value="MCU"/>
    <property type="match status" value="1"/>
</dbReference>
<dbReference type="GO" id="GO:0015292">
    <property type="term" value="F:uniporter activity"/>
    <property type="evidence" value="ECO:0007669"/>
    <property type="project" value="TreeGrafter"/>
</dbReference>
<comment type="similarity">
    <text evidence="2">Belongs to the MCU (TC 1.A.77) family.</text>
</comment>
<dbReference type="PANTHER" id="PTHR13462:SF31">
    <property type="entry name" value="CALCIUM UNIPORTER PROTEIN 1, MITOCHONDRIAL"/>
    <property type="match status" value="1"/>
</dbReference>
<dbReference type="GO" id="GO:0005262">
    <property type="term" value="F:calcium channel activity"/>
    <property type="evidence" value="ECO:0007669"/>
    <property type="project" value="TreeGrafter"/>
</dbReference>
<dbReference type="OrthoDB" id="278338at2759"/>
<feature type="transmembrane region" description="Helical" evidence="11">
    <location>
        <begin position="256"/>
        <end position="277"/>
    </location>
</feature>
<dbReference type="AlphaFoldDB" id="A0A834TV99"/>
<evidence type="ECO:0000259" key="12">
    <source>
        <dbReference type="Pfam" id="PF04678"/>
    </source>
</evidence>
<name>A0A834TV99_9FABA</name>
<feature type="transmembrane region" description="Helical" evidence="11">
    <location>
        <begin position="230"/>
        <end position="250"/>
    </location>
</feature>
<evidence type="ECO:0000313" key="14">
    <source>
        <dbReference type="Proteomes" id="UP000634136"/>
    </source>
</evidence>
<evidence type="ECO:0000256" key="1">
    <source>
        <dbReference type="ARBA" id="ARBA00004141"/>
    </source>
</evidence>
<keyword evidence="8" id="KW-0406">Ion transport</keyword>
<keyword evidence="7 11" id="KW-1133">Transmembrane helix</keyword>
<comment type="caution">
    <text evidence="13">The sequence shown here is derived from an EMBL/GenBank/DDBJ whole genome shotgun (WGS) entry which is preliminary data.</text>
</comment>
<evidence type="ECO:0000256" key="11">
    <source>
        <dbReference type="SAM" id="Phobius"/>
    </source>
</evidence>
<feature type="coiled-coil region" evidence="10">
    <location>
        <begin position="194"/>
        <end position="228"/>
    </location>
</feature>
<feature type="domain" description="Calcium uniporter protein C-terminal" evidence="12">
    <location>
        <begin position="155"/>
        <end position="314"/>
    </location>
</feature>
<keyword evidence="10" id="KW-0175">Coiled coil</keyword>